<dbReference type="Gene3D" id="3.30.450.40">
    <property type="match status" value="2"/>
</dbReference>
<dbReference type="SUPFAM" id="SSF55073">
    <property type="entry name" value="Nucleotide cyclase"/>
    <property type="match status" value="1"/>
</dbReference>
<accession>D6XSP9</accession>
<dbReference type="InterPro" id="IPR003018">
    <property type="entry name" value="GAF"/>
</dbReference>
<dbReference type="NCBIfam" id="TIGR00254">
    <property type="entry name" value="GGDEF"/>
    <property type="match status" value="1"/>
</dbReference>
<keyword evidence="1" id="KW-0175">Coiled coil</keyword>
<dbReference type="SUPFAM" id="SSF55781">
    <property type="entry name" value="GAF domain-like"/>
    <property type="match status" value="2"/>
</dbReference>
<protein>
    <submittedName>
        <fullName evidence="3">Diguanylate cyclase with GAF sensor</fullName>
    </submittedName>
</protein>
<dbReference type="GO" id="GO:0043709">
    <property type="term" value="P:cell adhesion involved in single-species biofilm formation"/>
    <property type="evidence" value="ECO:0007669"/>
    <property type="project" value="TreeGrafter"/>
</dbReference>
<dbReference type="SMART" id="SM00267">
    <property type="entry name" value="GGDEF"/>
    <property type="match status" value="1"/>
</dbReference>
<dbReference type="PROSITE" id="PS50887">
    <property type="entry name" value="GGDEF"/>
    <property type="match status" value="1"/>
</dbReference>
<dbReference type="OrthoDB" id="9759607at2"/>
<keyword evidence="4" id="KW-1185">Reference proteome</keyword>
<dbReference type="eggNOG" id="COG2205">
    <property type="taxonomic scope" value="Bacteria"/>
</dbReference>
<dbReference type="InterPro" id="IPR029787">
    <property type="entry name" value="Nucleotide_cyclase"/>
</dbReference>
<dbReference type="InterPro" id="IPR029016">
    <property type="entry name" value="GAF-like_dom_sf"/>
</dbReference>
<sequence>MTVPSVNRKSHFYMKKMDDIMAQKQMPWSGETRLYITDGQGEVIGESRPFADQINAKRSMMPVDKSGELYLHCDVRDETVTQNEIEAYLFGLVEGATLFADDGESLMDLERKRKSQELLFQANRQFHHSVHVHEVLHVIVEAMLELIPDSDVELYLANDWGVTGISGVALLDLRHDRNDEAATVYVNGKQKQTKDKETGCDAFYAPLPGRQAVYGVMKVSPRFEEAFHPVEIEFIESLTELGGNAIESTDLYEQSRRNIEDLQLINQTAKALNENLNMKEIHQLLRKQMKHAFHADEILFVMNDNTWDNHADDETSEYREKLIKLPVIQRKVQEIRAKRDGQFLAYWDDIEEGAPYKSLMGVPMLHQKDVIGTVLVLSGQRSGFTYDQFRLLQSLVQHSSMAFVNAMLHAEMQKVMVTDYLTGLYTREYMDREIRTSMINDHRGVFLLFDVDAFKDINDVYGHSVGDDVLVQVANILKCRFTDMASISVRWGGEELAVYLKNGLVSEGLELAEDIRVRVEHETKPQVTVSCGVSAWSYGGEMAPKLKDLFNQADEAMYRAKNSGKNKVVVCKT</sequence>
<feature type="domain" description="GGDEF" evidence="2">
    <location>
        <begin position="442"/>
        <end position="573"/>
    </location>
</feature>
<dbReference type="AlphaFoldDB" id="D6XSP9"/>
<dbReference type="GO" id="GO:1902201">
    <property type="term" value="P:negative regulation of bacterial-type flagellum-dependent cell motility"/>
    <property type="evidence" value="ECO:0007669"/>
    <property type="project" value="TreeGrafter"/>
</dbReference>
<dbReference type="InterPro" id="IPR043128">
    <property type="entry name" value="Rev_trsase/Diguanyl_cyclase"/>
</dbReference>
<dbReference type="RefSeq" id="WP_013172259.1">
    <property type="nucleotide sequence ID" value="NC_014219.1"/>
</dbReference>
<dbReference type="Gene3D" id="3.30.70.270">
    <property type="match status" value="1"/>
</dbReference>
<proteinExistence type="predicted"/>
<evidence type="ECO:0000313" key="4">
    <source>
        <dbReference type="Proteomes" id="UP000000271"/>
    </source>
</evidence>
<evidence type="ECO:0000256" key="1">
    <source>
        <dbReference type="SAM" id="Coils"/>
    </source>
</evidence>
<dbReference type="Pfam" id="PF00990">
    <property type="entry name" value="GGDEF"/>
    <property type="match status" value="1"/>
</dbReference>
<dbReference type="EMBL" id="CP001791">
    <property type="protein sequence ID" value="ADH98835.1"/>
    <property type="molecule type" value="Genomic_DNA"/>
</dbReference>
<reference evidence="3" key="1">
    <citation type="submission" date="2009-10" db="EMBL/GenBank/DDBJ databases">
        <title>Complete sequence of Bacillus selenitireducens MLS10.</title>
        <authorList>
            <consortium name="US DOE Joint Genome Institute"/>
            <person name="Lucas S."/>
            <person name="Copeland A."/>
            <person name="Lapidus A."/>
            <person name="Glavina del Rio T."/>
            <person name="Dalin E."/>
            <person name="Tice H."/>
            <person name="Bruce D."/>
            <person name="Goodwin L."/>
            <person name="Pitluck S."/>
            <person name="Sims D."/>
            <person name="Brettin T."/>
            <person name="Detter J.C."/>
            <person name="Han C."/>
            <person name="Larimer F."/>
            <person name="Land M."/>
            <person name="Hauser L."/>
            <person name="Kyrpides N."/>
            <person name="Ovchinnikova G."/>
            <person name="Stolz J."/>
        </authorList>
    </citation>
    <scope>NUCLEOTIDE SEQUENCE [LARGE SCALE GENOMIC DNA]</scope>
    <source>
        <strain evidence="3">MLS10</strain>
    </source>
</reference>
<dbReference type="Proteomes" id="UP000000271">
    <property type="component" value="Chromosome"/>
</dbReference>
<name>D6XSP9_BACIE</name>
<dbReference type="GO" id="GO:0005886">
    <property type="term" value="C:plasma membrane"/>
    <property type="evidence" value="ECO:0007669"/>
    <property type="project" value="TreeGrafter"/>
</dbReference>
<dbReference type="KEGG" id="bse:Bsel_1323"/>
<dbReference type="InterPro" id="IPR050469">
    <property type="entry name" value="Diguanylate_Cyclase"/>
</dbReference>
<gene>
    <name evidence="3" type="ordered locus">Bsel_1323</name>
</gene>
<dbReference type="PANTHER" id="PTHR45138:SF9">
    <property type="entry name" value="DIGUANYLATE CYCLASE DGCM-RELATED"/>
    <property type="match status" value="1"/>
</dbReference>
<dbReference type="Pfam" id="PF01590">
    <property type="entry name" value="GAF"/>
    <property type="match status" value="1"/>
</dbReference>
<feature type="coiled-coil region" evidence="1">
    <location>
        <begin position="252"/>
        <end position="279"/>
    </location>
</feature>
<dbReference type="STRING" id="439292.Bsel_1323"/>
<dbReference type="HOGENOM" id="CLU_021081_2_0_9"/>
<organism evidence="3 4">
    <name type="scientific">Bacillus selenitireducens (strain ATCC 700615 / DSM 15326 / MLS10)</name>
    <dbReference type="NCBI Taxonomy" id="439292"/>
    <lineage>
        <taxon>Bacteria</taxon>
        <taxon>Bacillati</taxon>
        <taxon>Bacillota</taxon>
        <taxon>Bacilli</taxon>
        <taxon>Bacillales</taxon>
        <taxon>Bacillaceae</taxon>
        <taxon>Salisediminibacterium</taxon>
    </lineage>
</organism>
<dbReference type="PANTHER" id="PTHR45138">
    <property type="entry name" value="REGULATORY COMPONENTS OF SENSORY TRANSDUCTION SYSTEM"/>
    <property type="match status" value="1"/>
</dbReference>
<dbReference type="GO" id="GO:0052621">
    <property type="term" value="F:diguanylate cyclase activity"/>
    <property type="evidence" value="ECO:0007669"/>
    <property type="project" value="TreeGrafter"/>
</dbReference>
<evidence type="ECO:0000259" key="2">
    <source>
        <dbReference type="PROSITE" id="PS50887"/>
    </source>
</evidence>
<dbReference type="eggNOG" id="COG2199">
    <property type="taxonomic scope" value="Bacteria"/>
</dbReference>
<dbReference type="InterPro" id="IPR000160">
    <property type="entry name" value="GGDEF_dom"/>
</dbReference>
<evidence type="ECO:0000313" key="3">
    <source>
        <dbReference type="EMBL" id="ADH98835.1"/>
    </source>
</evidence>
<dbReference type="CDD" id="cd01949">
    <property type="entry name" value="GGDEF"/>
    <property type="match status" value="1"/>
</dbReference>